<protein>
    <submittedName>
        <fullName evidence="4">NAD-dependent aldehyde dehydrogenase</fullName>
    </submittedName>
</protein>
<dbReference type="InterPro" id="IPR050740">
    <property type="entry name" value="Aldehyde_DH_Superfamily"/>
</dbReference>
<comment type="similarity">
    <text evidence="1">Belongs to the aldehyde dehydrogenase family.</text>
</comment>
<evidence type="ECO:0000256" key="2">
    <source>
        <dbReference type="ARBA" id="ARBA00023002"/>
    </source>
</evidence>
<keyword evidence="4" id="KW-0614">Plasmid</keyword>
<dbReference type="RefSeq" id="WP_015231236.1">
    <property type="nucleotide sequence ID" value="NC_019789.1"/>
</dbReference>
<gene>
    <name evidence="4" type="ordered locus">Deipe_3925</name>
</gene>
<dbReference type="InterPro" id="IPR016161">
    <property type="entry name" value="Ald_DH/histidinol_DH"/>
</dbReference>
<evidence type="ECO:0000259" key="3">
    <source>
        <dbReference type="Pfam" id="PF00171"/>
    </source>
</evidence>
<evidence type="ECO:0000313" key="4">
    <source>
        <dbReference type="EMBL" id="AFZ69334.1"/>
    </source>
</evidence>
<dbReference type="InterPro" id="IPR016162">
    <property type="entry name" value="Ald_DH_N"/>
</dbReference>
<dbReference type="InterPro" id="IPR015590">
    <property type="entry name" value="Aldehyde_DH_dom"/>
</dbReference>
<keyword evidence="2" id="KW-0560">Oxidoreductase</keyword>
<dbReference type="Proteomes" id="UP000010467">
    <property type="component" value="Plasmid pDEIPE01"/>
</dbReference>
<dbReference type="PATRIC" id="fig|937777.3.peg.3941"/>
<accession>L0A7B0</accession>
<dbReference type="Gene3D" id="3.40.309.10">
    <property type="entry name" value="Aldehyde Dehydrogenase, Chain A, domain 2"/>
    <property type="match status" value="1"/>
</dbReference>
<dbReference type="HOGENOM" id="CLU_005391_5_1_0"/>
<dbReference type="SUPFAM" id="SSF53720">
    <property type="entry name" value="ALDH-like"/>
    <property type="match status" value="1"/>
</dbReference>
<dbReference type="PANTHER" id="PTHR43353:SF5">
    <property type="entry name" value="SUCCINATE-SEMIALDEHYDE DEHYDROGENASE, MITOCHONDRIAL"/>
    <property type="match status" value="1"/>
</dbReference>
<geneLocation type="plasmid" evidence="4 5">
    <name>pDEIPE01</name>
</geneLocation>
<dbReference type="CDD" id="cd07103">
    <property type="entry name" value="ALDH_F5_SSADH_GabD"/>
    <property type="match status" value="1"/>
</dbReference>
<feature type="domain" description="Aldehyde dehydrogenase" evidence="3">
    <location>
        <begin position="15"/>
        <end position="468"/>
    </location>
</feature>
<evidence type="ECO:0000256" key="1">
    <source>
        <dbReference type="ARBA" id="ARBA00009986"/>
    </source>
</evidence>
<sequence length="474" mass="51414">MNTAIINGQPHQAHTSFSVTNPATFQVIAEVSDCGPEEAARAIDAAAEAFTRWRRTTAYERAQLLMAWRERILADQSNLARIMTSEMGKPIKESEGEIAFSTTFLEYYAGEAKRIPGSLVPSQFANKRLMVTSEPVGIVYAVTPWNFPASMVARKVAPALAAGCCFILKPADRSPLTALRLAELWHEVGGPQGVFQVLPTSNAAALSEVMMQDARVRKLTFTGSTPVGRLLAQQSAATLKRVSLELGGHAPLVVFEDADIDLAVEGTIASKYRNAGQTCVCANRIYVHADIMSEFSRRFTQRVEQLVVGDPMERTTDIGPLVAAEAVEKAERHVEDALSLGATLTTGGNRPNRTGHYFTPTVLQGVPASALITREETFGPVAPLIPFEREADIITLANTSDYGLAAYFWTHNLDRVFRISEALEYGLIGVNDPLPSTAQGPFGGVKQSGYGREGGSWGLDEYMSTKFVSIGIKL</sequence>
<dbReference type="OrthoDB" id="9762913at2"/>
<dbReference type="PANTHER" id="PTHR43353">
    <property type="entry name" value="SUCCINATE-SEMIALDEHYDE DEHYDROGENASE, MITOCHONDRIAL"/>
    <property type="match status" value="1"/>
</dbReference>
<dbReference type="PROSITE" id="PS00070">
    <property type="entry name" value="ALDEHYDE_DEHYDR_CYS"/>
    <property type="match status" value="1"/>
</dbReference>
<dbReference type="FunFam" id="3.40.605.10:FF:000005">
    <property type="entry name" value="Succinate-semialdehyde dehydrogenase I"/>
    <property type="match status" value="1"/>
</dbReference>
<organism evidence="4 5">
    <name type="scientific">Deinococcus peraridilitoris (strain DSM 19664 / LMG 22246 / CIP 109416 / KR-200)</name>
    <dbReference type="NCBI Taxonomy" id="937777"/>
    <lineage>
        <taxon>Bacteria</taxon>
        <taxon>Thermotogati</taxon>
        <taxon>Deinococcota</taxon>
        <taxon>Deinococci</taxon>
        <taxon>Deinococcales</taxon>
        <taxon>Deinococcaceae</taxon>
        <taxon>Deinococcus</taxon>
    </lineage>
</organism>
<dbReference type="GO" id="GO:0016620">
    <property type="term" value="F:oxidoreductase activity, acting on the aldehyde or oxo group of donors, NAD or NADP as acceptor"/>
    <property type="evidence" value="ECO:0007669"/>
    <property type="project" value="InterPro"/>
</dbReference>
<dbReference type="Pfam" id="PF00171">
    <property type="entry name" value="Aldedh"/>
    <property type="match status" value="1"/>
</dbReference>
<dbReference type="AlphaFoldDB" id="L0A7B0"/>
<evidence type="ECO:0000313" key="5">
    <source>
        <dbReference type="Proteomes" id="UP000010467"/>
    </source>
</evidence>
<dbReference type="EMBL" id="CP003383">
    <property type="protein sequence ID" value="AFZ69334.1"/>
    <property type="molecule type" value="Genomic_DNA"/>
</dbReference>
<name>L0A7B0_DEIPD</name>
<dbReference type="Gene3D" id="3.40.605.10">
    <property type="entry name" value="Aldehyde Dehydrogenase, Chain A, domain 1"/>
    <property type="match status" value="1"/>
</dbReference>
<reference evidence="5" key="1">
    <citation type="submission" date="2012-03" db="EMBL/GenBank/DDBJ databases">
        <title>Complete sequence of plasmid 1 of Deinococcus peraridilitoris DSM 19664.</title>
        <authorList>
            <person name="Lucas S."/>
            <person name="Copeland A."/>
            <person name="Lapidus A."/>
            <person name="Glavina del Rio T."/>
            <person name="Dalin E."/>
            <person name="Tice H."/>
            <person name="Bruce D."/>
            <person name="Goodwin L."/>
            <person name="Pitluck S."/>
            <person name="Peters L."/>
            <person name="Mikhailova N."/>
            <person name="Lu M."/>
            <person name="Kyrpides N."/>
            <person name="Mavromatis K."/>
            <person name="Ivanova N."/>
            <person name="Brettin T."/>
            <person name="Detter J.C."/>
            <person name="Han C."/>
            <person name="Larimer F."/>
            <person name="Land M."/>
            <person name="Hauser L."/>
            <person name="Markowitz V."/>
            <person name="Cheng J.-F."/>
            <person name="Hugenholtz P."/>
            <person name="Woyke T."/>
            <person name="Wu D."/>
            <person name="Pukall R."/>
            <person name="Steenblock K."/>
            <person name="Brambilla E."/>
            <person name="Klenk H.-P."/>
            <person name="Eisen J.A."/>
        </authorList>
    </citation>
    <scope>NUCLEOTIDE SEQUENCE [LARGE SCALE GENOMIC DNA]</scope>
    <source>
        <strain evidence="5">DSM 19664 / LMG 22246 / CIP 109416 / KR-200</strain>
        <plasmid evidence="5">Plasmid pDEIPE01</plasmid>
    </source>
</reference>
<dbReference type="FunFam" id="3.40.309.10:FF:000004">
    <property type="entry name" value="Succinate-semialdehyde dehydrogenase I"/>
    <property type="match status" value="1"/>
</dbReference>
<dbReference type="KEGG" id="dpd:Deipe_3925"/>
<dbReference type="InterPro" id="IPR016163">
    <property type="entry name" value="Ald_DH_C"/>
</dbReference>
<keyword evidence="5" id="KW-1185">Reference proteome</keyword>
<dbReference type="InterPro" id="IPR016160">
    <property type="entry name" value="Ald_DH_CS_CYS"/>
</dbReference>
<proteinExistence type="inferred from homology"/>